<dbReference type="Gene3D" id="3.40.50.720">
    <property type="entry name" value="NAD(P)-binding Rossmann-like Domain"/>
    <property type="match status" value="1"/>
</dbReference>
<proteinExistence type="inferred from homology"/>
<reference evidence="4 5" key="1">
    <citation type="submission" date="2017-09" db="EMBL/GenBank/DDBJ databases">
        <authorList>
            <person name="Lee N."/>
            <person name="Cho B.-K."/>
        </authorList>
    </citation>
    <scope>NUCLEOTIDE SEQUENCE [LARGE SCALE GENOMIC DNA]</scope>
    <source>
        <strain evidence="4 5">ATCC 13740</strain>
    </source>
</reference>
<dbReference type="PRINTS" id="PR00080">
    <property type="entry name" value="SDRFAMILY"/>
</dbReference>
<dbReference type="Pfam" id="PF00106">
    <property type="entry name" value="adh_short"/>
    <property type="match status" value="1"/>
</dbReference>
<evidence type="ECO:0000313" key="4">
    <source>
        <dbReference type="EMBL" id="QEV23191.1"/>
    </source>
</evidence>
<accession>A0A5J6HXT2</accession>
<sequence length="232" mass="23593">MDFSTSTVLVTGANRGLGHALAAELLGRGATVYAGARNPDQVDLPGVRPIALDITDAASVAAAAKATGDVTVLINNAGISTGSDLLTGDLDDIRRDMDTNFFGTLSVVRAFAPQIAAGGGGAILNILSALSWFSFPEAGAYCAAKSAQWSLTNSLRLQLADQGIRVAGLHVGYMDTDMTSTVTAPKTAPADVARLAADGIAEGAYEIVVDDISSQVQAGLAGGVTALYPQLP</sequence>
<protein>
    <submittedName>
        <fullName evidence="4">SDR family NAD(P)-dependent oxidoreductase</fullName>
    </submittedName>
</protein>
<dbReference type="GO" id="GO:0016020">
    <property type="term" value="C:membrane"/>
    <property type="evidence" value="ECO:0007669"/>
    <property type="project" value="TreeGrafter"/>
</dbReference>
<dbReference type="Proteomes" id="UP000326598">
    <property type="component" value="Chromosome"/>
</dbReference>
<dbReference type="PANTHER" id="PTHR44196">
    <property type="entry name" value="DEHYDROGENASE/REDUCTASE SDR FAMILY MEMBER 7B"/>
    <property type="match status" value="1"/>
</dbReference>
<dbReference type="GeneID" id="91415011"/>
<dbReference type="RefSeq" id="WP_150478836.1">
    <property type="nucleotide sequence ID" value="NZ_BMTB01000008.1"/>
</dbReference>
<dbReference type="GO" id="GO:0016491">
    <property type="term" value="F:oxidoreductase activity"/>
    <property type="evidence" value="ECO:0007669"/>
    <property type="project" value="UniProtKB-KW"/>
</dbReference>
<dbReference type="NCBIfam" id="NF006119">
    <property type="entry name" value="PRK08264.1-5"/>
    <property type="match status" value="1"/>
</dbReference>
<evidence type="ECO:0000256" key="2">
    <source>
        <dbReference type="ARBA" id="ARBA00023002"/>
    </source>
</evidence>
<name>A0A5J6HXT2_STRC4</name>
<dbReference type="AlphaFoldDB" id="A0A5J6HXT2"/>
<dbReference type="InterPro" id="IPR002347">
    <property type="entry name" value="SDR_fam"/>
</dbReference>
<organism evidence="4 5">
    <name type="scientific">Streptomyces coeruleorubidus</name>
    <dbReference type="NCBI Taxonomy" id="116188"/>
    <lineage>
        <taxon>Bacteria</taxon>
        <taxon>Bacillati</taxon>
        <taxon>Actinomycetota</taxon>
        <taxon>Actinomycetes</taxon>
        <taxon>Kitasatosporales</taxon>
        <taxon>Streptomycetaceae</taxon>
        <taxon>Streptomyces</taxon>
    </lineage>
</organism>
<dbReference type="KEGG" id="scoe:CP976_02735"/>
<dbReference type="PRINTS" id="PR00081">
    <property type="entry name" value="GDHRDH"/>
</dbReference>
<dbReference type="PANTHER" id="PTHR44196:SF1">
    <property type="entry name" value="DEHYDROGENASE_REDUCTASE SDR FAMILY MEMBER 7B"/>
    <property type="match status" value="1"/>
</dbReference>
<comment type="similarity">
    <text evidence="1 3">Belongs to the short-chain dehydrogenases/reductases (SDR) family.</text>
</comment>
<gene>
    <name evidence="4" type="ORF">CP976_02735</name>
</gene>
<evidence type="ECO:0000256" key="1">
    <source>
        <dbReference type="ARBA" id="ARBA00006484"/>
    </source>
</evidence>
<evidence type="ECO:0000313" key="5">
    <source>
        <dbReference type="Proteomes" id="UP000326598"/>
    </source>
</evidence>
<keyword evidence="2" id="KW-0560">Oxidoreductase</keyword>
<dbReference type="EMBL" id="CP023694">
    <property type="protein sequence ID" value="QEV23191.1"/>
    <property type="molecule type" value="Genomic_DNA"/>
</dbReference>
<dbReference type="InterPro" id="IPR036291">
    <property type="entry name" value="NAD(P)-bd_dom_sf"/>
</dbReference>
<evidence type="ECO:0000256" key="3">
    <source>
        <dbReference type="RuleBase" id="RU000363"/>
    </source>
</evidence>
<dbReference type="SUPFAM" id="SSF51735">
    <property type="entry name" value="NAD(P)-binding Rossmann-fold domains"/>
    <property type="match status" value="1"/>
</dbReference>